<name>A0A848QL35_9SPHN</name>
<dbReference type="Proteomes" id="UP000561181">
    <property type="component" value="Unassembled WGS sequence"/>
</dbReference>
<dbReference type="Pfam" id="PF00188">
    <property type="entry name" value="CAP"/>
    <property type="match status" value="1"/>
</dbReference>
<dbReference type="Gene3D" id="3.40.33.10">
    <property type="entry name" value="CAP"/>
    <property type="match status" value="1"/>
</dbReference>
<accession>A0A848QL35</accession>
<evidence type="ECO:0000313" key="3">
    <source>
        <dbReference type="Proteomes" id="UP000561181"/>
    </source>
</evidence>
<gene>
    <name evidence="2" type="ORF">HKD42_04915</name>
</gene>
<dbReference type="InterPro" id="IPR002413">
    <property type="entry name" value="V5_allergen-like"/>
</dbReference>
<sequence>MALVTAGIVTHTSVAQAETKALVSSSPSNEFEKVLLQFHNTERERKGAVPLRWNDTLEDQARDWARRLAKERRMYHSTYEGRHQTGENLWAGTAGRFGPDAMMTAFLNEREYFKAGQFPKVSSTEKWQDVGHYTQIIWRSTTHVGCAIENGGGFDFLVCRYWPSGNVTGTWID</sequence>
<dbReference type="EMBL" id="JABCRE010000002">
    <property type="protein sequence ID" value="NMW31393.1"/>
    <property type="molecule type" value="Genomic_DNA"/>
</dbReference>
<dbReference type="SUPFAM" id="SSF55797">
    <property type="entry name" value="PR-1-like"/>
    <property type="match status" value="1"/>
</dbReference>
<protein>
    <submittedName>
        <fullName evidence="2">SCP-like extracellular</fullName>
    </submittedName>
</protein>
<organism evidence="2 3">
    <name type="scientific">Pontixanthobacter rizhaonensis</name>
    <dbReference type="NCBI Taxonomy" id="2730337"/>
    <lineage>
        <taxon>Bacteria</taxon>
        <taxon>Pseudomonadati</taxon>
        <taxon>Pseudomonadota</taxon>
        <taxon>Alphaproteobacteria</taxon>
        <taxon>Sphingomonadales</taxon>
        <taxon>Erythrobacteraceae</taxon>
        <taxon>Pontixanthobacter</taxon>
    </lineage>
</organism>
<dbReference type="InterPro" id="IPR035940">
    <property type="entry name" value="CAP_sf"/>
</dbReference>
<reference evidence="2 3" key="1">
    <citation type="submission" date="2020-04" db="EMBL/GenBank/DDBJ databases">
        <authorList>
            <person name="Liu A."/>
        </authorList>
    </citation>
    <scope>NUCLEOTIDE SEQUENCE [LARGE SCALE GENOMIC DNA]</scope>
    <source>
        <strain evidence="2 3">RZ02</strain>
    </source>
</reference>
<dbReference type="PRINTS" id="PR00837">
    <property type="entry name" value="V5TPXLIKE"/>
</dbReference>
<comment type="caution">
    <text evidence="2">The sequence shown here is derived from an EMBL/GenBank/DDBJ whole genome shotgun (WGS) entry which is preliminary data.</text>
</comment>
<keyword evidence="3" id="KW-1185">Reference proteome</keyword>
<dbReference type="PRINTS" id="PR00838">
    <property type="entry name" value="V5ALLERGEN"/>
</dbReference>
<dbReference type="AlphaFoldDB" id="A0A848QL35"/>
<proteinExistence type="predicted"/>
<dbReference type="SMART" id="SM00198">
    <property type="entry name" value="SCP"/>
    <property type="match status" value="1"/>
</dbReference>
<dbReference type="PROSITE" id="PS01009">
    <property type="entry name" value="CRISP_1"/>
    <property type="match status" value="1"/>
</dbReference>
<feature type="domain" description="SCP" evidence="1">
    <location>
        <begin position="29"/>
        <end position="169"/>
    </location>
</feature>
<dbReference type="InterPro" id="IPR014044">
    <property type="entry name" value="CAP_dom"/>
</dbReference>
<evidence type="ECO:0000313" key="2">
    <source>
        <dbReference type="EMBL" id="NMW31393.1"/>
    </source>
</evidence>
<dbReference type="InterPro" id="IPR001283">
    <property type="entry name" value="CRISP-related"/>
</dbReference>
<dbReference type="PANTHER" id="PTHR10334">
    <property type="entry name" value="CYSTEINE-RICH SECRETORY PROTEIN-RELATED"/>
    <property type="match status" value="1"/>
</dbReference>
<dbReference type="InterPro" id="IPR018244">
    <property type="entry name" value="Allrgn_V5/Tpx1_CS"/>
</dbReference>
<dbReference type="GO" id="GO:0005576">
    <property type="term" value="C:extracellular region"/>
    <property type="evidence" value="ECO:0007669"/>
    <property type="project" value="InterPro"/>
</dbReference>
<evidence type="ECO:0000259" key="1">
    <source>
        <dbReference type="SMART" id="SM00198"/>
    </source>
</evidence>